<evidence type="ECO:0000313" key="3">
    <source>
        <dbReference type="Proteomes" id="UP001218188"/>
    </source>
</evidence>
<comment type="caution">
    <text evidence="2">The sequence shown here is derived from an EMBL/GenBank/DDBJ whole genome shotgun (WGS) entry which is preliminary data.</text>
</comment>
<dbReference type="Gene3D" id="3.80.10.10">
    <property type="entry name" value="Ribonuclease Inhibitor"/>
    <property type="match status" value="1"/>
</dbReference>
<proteinExistence type="predicted"/>
<organism evidence="2 3">
    <name type="scientific">Mycena alexandri</name>
    <dbReference type="NCBI Taxonomy" id="1745969"/>
    <lineage>
        <taxon>Eukaryota</taxon>
        <taxon>Fungi</taxon>
        <taxon>Dikarya</taxon>
        <taxon>Basidiomycota</taxon>
        <taxon>Agaricomycotina</taxon>
        <taxon>Agaricomycetes</taxon>
        <taxon>Agaricomycetidae</taxon>
        <taxon>Agaricales</taxon>
        <taxon>Marasmiineae</taxon>
        <taxon>Mycenaceae</taxon>
        <taxon>Mycena</taxon>
    </lineage>
</organism>
<dbReference type="AlphaFoldDB" id="A0AAD6X4G5"/>
<feature type="region of interest" description="Disordered" evidence="1">
    <location>
        <begin position="541"/>
        <end position="562"/>
    </location>
</feature>
<dbReference type="Proteomes" id="UP001218188">
    <property type="component" value="Unassembled WGS sequence"/>
</dbReference>
<keyword evidence="3" id="KW-1185">Reference proteome</keyword>
<feature type="region of interest" description="Disordered" evidence="1">
    <location>
        <begin position="1"/>
        <end position="41"/>
    </location>
</feature>
<evidence type="ECO:0000256" key="1">
    <source>
        <dbReference type="SAM" id="MobiDB-lite"/>
    </source>
</evidence>
<gene>
    <name evidence="2" type="ORF">C8F04DRAFT_541791</name>
</gene>
<accession>A0AAD6X4G5</accession>
<dbReference type="InterPro" id="IPR032675">
    <property type="entry name" value="LRR_dom_sf"/>
</dbReference>
<dbReference type="EMBL" id="JARJCM010000052">
    <property type="protein sequence ID" value="KAJ7035210.1"/>
    <property type="molecule type" value="Genomic_DNA"/>
</dbReference>
<reference evidence="2" key="1">
    <citation type="submission" date="2023-03" db="EMBL/GenBank/DDBJ databases">
        <title>Massive genome expansion in bonnet fungi (Mycena s.s.) driven by repeated elements and novel gene families across ecological guilds.</title>
        <authorList>
            <consortium name="Lawrence Berkeley National Laboratory"/>
            <person name="Harder C.B."/>
            <person name="Miyauchi S."/>
            <person name="Viragh M."/>
            <person name="Kuo A."/>
            <person name="Thoen E."/>
            <person name="Andreopoulos B."/>
            <person name="Lu D."/>
            <person name="Skrede I."/>
            <person name="Drula E."/>
            <person name="Henrissat B."/>
            <person name="Morin E."/>
            <person name="Kohler A."/>
            <person name="Barry K."/>
            <person name="LaButti K."/>
            <person name="Morin E."/>
            <person name="Salamov A."/>
            <person name="Lipzen A."/>
            <person name="Mereny Z."/>
            <person name="Hegedus B."/>
            <person name="Baldrian P."/>
            <person name="Stursova M."/>
            <person name="Weitz H."/>
            <person name="Taylor A."/>
            <person name="Grigoriev I.V."/>
            <person name="Nagy L.G."/>
            <person name="Martin F."/>
            <person name="Kauserud H."/>
        </authorList>
    </citation>
    <scope>NUCLEOTIDE SEQUENCE</scope>
    <source>
        <strain evidence="2">CBHHK200</strain>
    </source>
</reference>
<protein>
    <recommendedName>
        <fullName evidence="4">F-box domain-containing protein</fullName>
    </recommendedName>
</protein>
<sequence length="603" mass="68007">MKNRAELRPTPTGSFKRKRSESLDPAFVEPPFKRPSSSPISFPEPVDRISLRKRFSANSKNLVEGMRDQDDERLVRTWLARDGTPICCKPPITSVSYGGKMPGGSLPALPSEILHEIFDMTIPSDIMLNASLSCGPDSPWCSSMVTKRALVLVSKSWYEAGIDLLYRTITIRRVPGIQALLFALAENPLLGGFVRNITIACFVPRTYRATIHPDLTQIVQLCPALTSLNHLPPFPPPKPFRFPALPSTVTSLKFALHEELSTVYATLQLCCEQLEELSIRALDDEVLDALELDFPRLHTLYITLGGDTVIQKFSTNWRMPKLKHLTLRVSTDLEHAQFLDVTYHHLLRKHGRGLQYLAFPGVLPAGSIFNQPSPVTDFAPLLARCPGLEHVVLPMYFGLNLDSPAFPSIKWLDVWTQELYENLVLPGRLSPFPNIIGPRFLDTGLIALIDDIPRAFDPRVRGDWSMTFPGLSIRQDERDGLVSIQLTDLLAVDDWDFTYFGAVEIRAVRREQELFDCGDSVRMAPHNVKLQEARCKEYADSQAVQRSTIHPTETYDDPETVDNLPQDLLDEWLDDESDGGSEDSWFSLETEEDDALENEFYDL</sequence>
<evidence type="ECO:0008006" key="4">
    <source>
        <dbReference type="Google" id="ProtNLM"/>
    </source>
</evidence>
<name>A0AAD6X4G5_9AGAR</name>
<evidence type="ECO:0000313" key="2">
    <source>
        <dbReference type="EMBL" id="KAJ7035210.1"/>
    </source>
</evidence>
<feature type="compositionally biased region" description="Polar residues" evidence="1">
    <location>
        <begin position="542"/>
        <end position="551"/>
    </location>
</feature>